<dbReference type="Proteomes" id="UP000296352">
    <property type="component" value="Chromosome"/>
</dbReference>
<dbReference type="SMART" id="SM01110">
    <property type="entry name" value="Cutinase"/>
    <property type="match status" value="1"/>
</dbReference>
<keyword evidence="2" id="KW-0719">Serine esterase</keyword>
<dbReference type="SUPFAM" id="SSF53474">
    <property type="entry name" value="alpha/beta-Hydrolases"/>
    <property type="match status" value="1"/>
</dbReference>
<dbReference type="InterPro" id="IPR029058">
    <property type="entry name" value="AB_hydrolase_fold"/>
</dbReference>
<gene>
    <name evidence="6" type="ORF">CENDO_08690</name>
</gene>
<keyword evidence="4" id="KW-1015">Disulfide bond</keyword>
<feature type="chain" id="PRO_5038860918" description="Cutinase" evidence="5">
    <location>
        <begin position="31"/>
        <end position="316"/>
    </location>
</feature>
<protein>
    <recommendedName>
        <fullName evidence="8">Cutinase</fullName>
    </recommendedName>
</protein>
<sequence length="316" mass="33551" precursor="true">MGGFTRAGRTLRTRLAVIATSFAAAVGIVAVPQALNPAEADAQTRCPAVVVLAARGSGQNTQVYPTWYSNQAAWASNGWEGETIRAFLRTAESRYAATHNGASLMKDVHVLGLSPNYYPAIFPEYEVPNIAQPNTLGAVLSIAATYGAPVINTAISAATQFVYSVNAGRGGVMDAVNDYERASGCHPSYIPVGFSQGAMILAEHERELARRGQLAGVIYMGNPMTAPRDRHTVGVPGGGAGGILGLFPNNTRDGAATGNRVNYCLPLDGVCDLSVATLEGSRASGGNHGRYFLRHSRWDNQVADSFGRFVDQVRYR</sequence>
<dbReference type="EMBL" id="CP039247">
    <property type="protein sequence ID" value="QCB29008.1"/>
    <property type="molecule type" value="Genomic_DNA"/>
</dbReference>
<dbReference type="PANTHER" id="PTHR33630:SF9">
    <property type="entry name" value="CUTINASE 4"/>
    <property type="match status" value="1"/>
</dbReference>
<evidence type="ECO:0000256" key="1">
    <source>
        <dbReference type="ARBA" id="ARBA00007534"/>
    </source>
</evidence>
<organism evidence="6 7">
    <name type="scientific">Corynebacterium endometrii</name>
    <dbReference type="NCBI Taxonomy" id="2488819"/>
    <lineage>
        <taxon>Bacteria</taxon>
        <taxon>Bacillati</taxon>
        <taxon>Actinomycetota</taxon>
        <taxon>Actinomycetes</taxon>
        <taxon>Mycobacteriales</taxon>
        <taxon>Corynebacteriaceae</taxon>
        <taxon>Corynebacterium</taxon>
    </lineage>
</organism>
<dbReference type="RefSeq" id="WP_136141661.1">
    <property type="nucleotide sequence ID" value="NZ_CP039247.1"/>
</dbReference>
<dbReference type="OrthoDB" id="4457739at2"/>
<accession>A0A4V1CER3</accession>
<dbReference type="InterPro" id="IPR000675">
    <property type="entry name" value="Cutinase/axe"/>
</dbReference>
<evidence type="ECO:0000256" key="3">
    <source>
        <dbReference type="ARBA" id="ARBA00022801"/>
    </source>
</evidence>
<evidence type="ECO:0000256" key="5">
    <source>
        <dbReference type="SAM" id="SignalP"/>
    </source>
</evidence>
<evidence type="ECO:0008006" key="8">
    <source>
        <dbReference type="Google" id="ProtNLM"/>
    </source>
</evidence>
<evidence type="ECO:0000313" key="6">
    <source>
        <dbReference type="EMBL" id="QCB29008.1"/>
    </source>
</evidence>
<dbReference type="Gene3D" id="3.40.50.1820">
    <property type="entry name" value="alpha/beta hydrolase"/>
    <property type="match status" value="1"/>
</dbReference>
<dbReference type="AlphaFoldDB" id="A0A4V1CER3"/>
<keyword evidence="3" id="KW-0378">Hydrolase</keyword>
<evidence type="ECO:0000313" key="7">
    <source>
        <dbReference type="Proteomes" id="UP000296352"/>
    </source>
</evidence>
<dbReference type="PANTHER" id="PTHR33630">
    <property type="entry name" value="CUTINASE RV1984C-RELATED-RELATED"/>
    <property type="match status" value="1"/>
</dbReference>
<evidence type="ECO:0000256" key="4">
    <source>
        <dbReference type="ARBA" id="ARBA00023157"/>
    </source>
</evidence>
<name>A0A4V1CER3_9CORY</name>
<dbReference type="GO" id="GO:0052689">
    <property type="term" value="F:carboxylic ester hydrolase activity"/>
    <property type="evidence" value="ECO:0007669"/>
    <property type="project" value="UniProtKB-KW"/>
</dbReference>
<comment type="similarity">
    <text evidence="1">Belongs to the cutinase family.</text>
</comment>
<keyword evidence="7" id="KW-1185">Reference proteome</keyword>
<keyword evidence="5" id="KW-0732">Signal</keyword>
<feature type="signal peptide" evidence="5">
    <location>
        <begin position="1"/>
        <end position="30"/>
    </location>
</feature>
<reference evidence="6 7" key="1">
    <citation type="submission" date="2019-04" db="EMBL/GenBank/DDBJ databases">
        <title>Corynebacterium endometrii sp. nov., isolated from the uterus of a cow with endometritis.</title>
        <authorList>
            <person name="Ballas P."/>
            <person name="Ruckert C."/>
            <person name="Wagener K."/>
            <person name="Drillich M."/>
            <person name="Kaempfer P."/>
            <person name="Busse H.-J."/>
            <person name="Ehling-Schulz M."/>
        </authorList>
    </citation>
    <scope>NUCLEOTIDE SEQUENCE [LARGE SCALE GENOMIC DNA]</scope>
    <source>
        <strain evidence="6 7">LMM-1653</strain>
    </source>
</reference>
<dbReference type="KEGG" id="cee:CENDO_08690"/>
<proteinExistence type="inferred from homology"/>
<evidence type="ECO:0000256" key="2">
    <source>
        <dbReference type="ARBA" id="ARBA00022487"/>
    </source>
</evidence>